<sequence length="165" mass="18335">MRAEPPEPDTSGENPQDSGLWPSPAYHQQVERLRAALGETIYLVELIESPVQLGVHLSGQPYELLGVIDFPRPDPARGLAPHLLLLDDGRGVNLGRIARVSRRPFAPEAADLLYLDRTAEQNLLFAQRRLSPEFLAQRSRAALGECLGHGLADRDRRLMGEDTLR</sequence>
<feature type="region of interest" description="Disordered" evidence="1">
    <location>
        <begin position="1"/>
        <end position="23"/>
    </location>
</feature>
<evidence type="ECO:0000313" key="2">
    <source>
        <dbReference type="EMBL" id="WPL17427.1"/>
    </source>
</evidence>
<name>A0ABZ0SBF0_9GAMM</name>
<reference evidence="2 3" key="1">
    <citation type="journal article" date="2023" name="Microorganisms">
        <title>Thiorhodovibrio frisius and Trv. litoralis spp. nov., Two Novel Members from a Clade of Fastidious Purple Sulfur Bacteria That Exhibit Unique Red-Shifted Light-Harvesting Capabilities.</title>
        <authorList>
            <person name="Methner A."/>
            <person name="Kuzyk S.B."/>
            <person name="Petersen J."/>
            <person name="Bauer S."/>
            <person name="Brinkmann H."/>
            <person name="Sichau K."/>
            <person name="Wanner G."/>
            <person name="Wolf J."/>
            <person name="Neumann-Schaal M."/>
            <person name="Henke P."/>
            <person name="Tank M."/>
            <person name="Sproer C."/>
            <person name="Bunk B."/>
            <person name="Overmann J."/>
        </authorList>
    </citation>
    <scope>NUCLEOTIDE SEQUENCE [LARGE SCALE GENOMIC DNA]</scope>
    <source>
        <strain evidence="2 3">DSM 6702</strain>
    </source>
</reference>
<keyword evidence="3" id="KW-1185">Reference proteome</keyword>
<protein>
    <recommendedName>
        <fullName evidence="4">CheW-like domain-containing protein</fullName>
    </recommendedName>
</protein>
<gene>
    <name evidence="2" type="ORF">Thiowin_02438</name>
</gene>
<evidence type="ECO:0008006" key="4">
    <source>
        <dbReference type="Google" id="ProtNLM"/>
    </source>
</evidence>
<accession>A0ABZ0SBF0</accession>
<organism evidence="2 3">
    <name type="scientific">Thiorhodovibrio winogradskyi</name>
    <dbReference type="NCBI Taxonomy" id="77007"/>
    <lineage>
        <taxon>Bacteria</taxon>
        <taxon>Pseudomonadati</taxon>
        <taxon>Pseudomonadota</taxon>
        <taxon>Gammaproteobacteria</taxon>
        <taxon>Chromatiales</taxon>
        <taxon>Chromatiaceae</taxon>
        <taxon>Thiorhodovibrio</taxon>
    </lineage>
</organism>
<dbReference type="Proteomes" id="UP001432180">
    <property type="component" value="Chromosome"/>
</dbReference>
<dbReference type="EMBL" id="CP121472">
    <property type="protein sequence ID" value="WPL17427.1"/>
    <property type="molecule type" value="Genomic_DNA"/>
</dbReference>
<evidence type="ECO:0000313" key="3">
    <source>
        <dbReference type="Proteomes" id="UP001432180"/>
    </source>
</evidence>
<proteinExistence type="predicted"/>
<evidence type="ECO:0000256" key="1">
    <source>
        <dbReference type="SAM" id="MobiDB-lite"/>
    </source>
</evidence>
<dbReference type="RefSeq" id="WP_328987937.1">
    <property type="nucleotide sequence ID" value="NZ_CP121472.1"/>
</dbReference>